<dbReference type="InterPro" id="IPR036028">
    <property type="entry name" value="SH3-like_dom_sf"/>
</dbReference>
<feature type="transmembrane region" description="Helical" evidence="2">
    <location>
        <begin position="221"/>
        <end position="243"/>
    </location>
</feature>
<evidence type="ECO:0000256" key="2">
    <source>
        <dbReference type="SAM" id="Phobius"/>
    </source>
</evidence>
<keyword evidence="5" id="KW-1185">Reference proteome</keyword>
<protein>
    <recommendedName>
        <fullName evidence="3">MyTH4 domain-containing protein</fullName>
    </recommendedName>
</protein>
<dbReference type="SUPFAM" id="SSF50044">
    <property type="entry name" value="SH3-domain"/>
    <property type="match status" value="1"/>
</dbReference>
<dbReference type="PROSITE" id="PS51016">
    <property type="entry name" value="MYTH4"/>
    <property type="match status" value="1"/>
</dbReference>
<keyword evidence="2" id="KW-0472">Membrane</keyword>
<dbReference type="Gene3D" id="2.30.30.40">
    <property type="entry name" value="SH3 Domains"/>
    <property type="match status" value="1"/>
</dbReference>
<dbReference type="GO" id="GO:0005856">
    <property type="term" value="C:cytoskeleton"/>
    <property type="evidence" value="ECO:0007669"/>
    <property type="project" value="InterPro"/>
</dbReference>
<dbReference type="PANTHER" id="PTHR22692">
    <property type="entry name" value="MYOSIN VII, XV"/>
    <property type="match status" value="1"/>
</dbReference>
<dbReference type="STRING" id="94237.ENSMMOP00000027333"/>
<dbReference type="Gene3D" id="1.25.40.530">
    <property type="entry name" value="MyTH4 domain"/>
    <property type="match status" value="1"/>
</dbReference>
<feature type="domain" description="MyTH4" evidence="3">
    <location>
        <begin position="185"/>
        <end position="335"/>
    </location>
</feature>
<dbReference type="InterPro" id="IPR038185">
    <property type="entry name" value="MyTH4_dom_sf"/>
</dbReference>
<dbReference type="PANTHER" id="PTHR22692:SF16">
    <property type="entry name" value="MYOSIN XVB"/>
    <property type="match status" value="1"/>
</dbReference>
<dbReference type="InterPro" id="IPR000857">
    <property type="entry name" value="MyTH4_dom"/>
</dbReference>
<sequence>MKDLLANFNVGTTISTIQNDNMKKRIVIAARDNWENYFSRLFPVKVSVLGVSHRSIRLLKVVKASGITPKHLHLLRSYRYTSSLNSILHHMARFLPIHSLYLIYLDIFLLSYVTDEKSLLSFGKGDIIKLQQMEGVQPGWLFGTIGGRSGLFPEDLTQPSAAPDYHSQHLARRDERRKSMRIKVSMPGTVQNSVYGSAHDLEVHSAIAEFASKYFRYDSRIIMSLFIIIIMNNTTISYLQYIYSKVAPKLVRISDCRLHRSNCTQGWQLLSLLAGFLPCSAILQPYIQQHLKEIAQDNQHPHRELASMSLDNLERTLIFGGRRNIPSNAEMEAIDSFTVRLIYTILSVDKTCTHFVPYHYLHGCINCIFLKIDVSDMEEVKDFSILANGMVRPLYSEDYLFDILPDNNSTLLSLRRVMWRNPLSINNGLFVEFHYNQLLSDYRSGQLMLAPTAGSSSSVQVEMKEYLPPREGLNVNVEEIHSFCLGQVVGMQSLRPEDAKIKFIEVLTTLPLFGTNIFLAQKVSQRGCPSPCMVSISQEGVLFLHPKTQVNFDFVTICPEFEPNYSCVLVSRSYWVSAKELCHILALTMKS</sequence>
<dbReference type="Pfam" id="PF00784">
    <property type="entry name" value="MyTH4"/>
    <property type="match status" value="1"/>
</dbReference>
<evidence type="ECO:0000313" key="5">
    <source>
        <dbReference type="Proteomes" id="UP000261620"/>
    </source>
</evidence>
<dbReference type="Pfam" id="PF14604">
    <property type="entry name" value="SH3_9"/>
    <property type="match status" value="1"/>
</dbReference>
<evidence type="ECO:0000256" key="1">
    <source>
        <dbReference type="ARBA" id="ARBA00022443"/>
    </source>
</evidence>
<name>A0A3Q3X8F6_MOLML</name>
<dbReference type="InterPro" id="IPR001452">
    <property type="entry name" value="SH3_domain"/>
</dbReference>
<proteinExistence type="predicted"/>
<reference evidence="4" key="1">
    <citation type="submission" date="2025-08" db="UniProtKB">
        <authorList>
            <consortium name="Ensembl"/>
        </authorList>
    </citation>
    <scope>IDENTIFICATION</scope>
</reference>
<dbReference type="InterPro" id="IPR051567">
    <property type="entry name" value="Unconventional_Myosin_ATPase"/>
</dbReference>
<keyword evidence="1" id="KW-0728">SH3 domain</keyword>
<dbReference type="Proteomes" id="UP000261620">
    <property type="component" value="Unplaced"/>
</dbReference>
<accession>A0A3Q3X8F6</accession>
<keyword evidence="2" id="KW-1133">Transmembrane helix</keyword>
<organism evidence="4 5">
    <name type="scientific">Mola mola</name>
    <name type="common">Ocean sunfish</name>
    <name type="synonym">Tetraodon mola</name>
    <dbReference type="NCBI Taxonomy" id="94237"/>
    <lineage>
        <taxon>Eukaryota</taxon>
        <taxon>Metazoa</taxon>
        <taxon>Chordata</taxon>
        <taxon>Craniata</taxon>
        <taxon>Vertebrata</taxon>
        <taxon>Euteleostomi</taxon>
        <taxon>Actinopterygii</taxon>
        <taxon>Neopterygii</taxon>
        <taxon>Teleostei</taxon>
        <taxon>Neoteleostei</taxon>
        <taxon>Acanthomorphata</taxon>
        <taxon>Eupercaria</taxon>
        <taxon>Tetraodontiformes</taxon>
        <taxon>Molidae</taxon>
        <taxon>Mola</taxon>
    </lineage>
</organism>
<dbReference type="OMA" id="FLRRVMW"/>
<reference evidence="4" key="2">
    <citation type="submission" date="2025-09" db="UniProtKB">
        <authorList>
            <consortium name="Ensembl"/>
        </authorList>
    </citation>
    <scope>IDENTIFICATION</scope>
</reference>
<dbReference type="Ensembl" id="ENSMMOT00000027798.1">
    <property type="protein sequence ID" value="ENSMMOP00000027333.1"/>
    <property type="gene ID" value="ENSMMOG00000020670.1"/>
</dbReference>
<evidence type="ECO:0000259" key="3">
    <source>
        <dbReference type="PROSITE" id="PS51016"/>
    </source>
</evidence>
<evidence type="ECO:0000313" key="4">
    <source>
        <dbReference type="Ensembl" id="ENSMMOP00000027333.1"/>
    </source>
</evidence>
<keyword evidence="2" id="KW-0812">Transmembrane</keyword>
<dbReference type="AlphaFoldDB" id="A0A3Q3X8F6"/>